<dbReference type="NCBIfam" id="TIGR04282">
    <property type="entry name" value="glyco_like_cofC"/>
    <property type="match status" value="1"/>
</dbReference>
<dbReference type="SUPFAM" id="SSF53448">
    <property type="entry name" value="Nucleotide-diphospho-sugar transferases"/>
    <property type="match status" value="1"/>
</dbReference>
<evidence type="ECO:0000313" key="1">
    <source>
        <dbReference type="EMBL" id="VAW50106.1"/>
    </source>
</evidence>
<reference evidence="1" key="1">
    <citation type="submission" date="2018-06" db="EMBL/GenBank/DDBJ databases">
        <authorList>
            <person name="Zhirakovskaya E."/>
        </authorList>
    </citation>
    <scope>NUCLEOTIDE SEQUENCE</scope>
</reference>
<dbReference type="InterPro" id="IPR018641">
    <property type="entry name" value="Trfase_1_rSAM/seldom-assoc"/>
</dbReference>
<protein>
    <recommendedName>
        <fullName evidence="2">Glycosyltransferase</fullName>
    </recommendedName>
</protein>
<dbReference type="Gene3D" id="3.90.550.10">
    <property type="entry name" value="Spore Coat Polysaccharide Biosynthesis Protein SpsA, Chain A"/>
    <property type="match status" value="1"/>
</dbReference>
<evidence type="ECO:0008006" key="2">
    <source>
        <dbReference type="Google" id="ProtNLM"/>
    </source>
</evidence>
<proteinExistence type="predicted"/>
<dbReference type="Pfam" id="PF09837">
    <property type="entry name" value="DUF2064"/>
    <property type="match status" value="1"/>
</dbReference>
<dbReference type="PANTHER" id="PTHR36529:SF1">
    <property type="entry name" value="GLYCOSYLTRANSFERASE"/>
    <property type="match status" value="1"/>
</dbReference>
<sequence length="235" mass="26835">MSSLQGRIYGVFLMMNILSSCIDSSRQYNDSVILLYAKAPIEGKVNTRLIADIGVKAATKLQRDLIHHRLSMLKKANLCDVRLMCAPNQQEKKFLHCKKKYPIALFNQTGTDLGERMFNGVNDALQKYKYCIVIGTDAPALDEKIIQQVIEALHNKNNVVIVPAEDGGYVLIAMQQAYKFLFQNIDWGSAEVMQQTRNKLNENNISYKEFPACWDVDRLEDYQRYLLMLSQADSN</sequence>
<dbReference type="PROSITE" id="PS51257">
    <property type="entry name" value="PROKAR_LIPOPROTEIN"/>
    <property type="match status" value="1"/>
</dbReference>
<dbReference type="AlphaFoldDB" id="A0A3B0X0G5"/>
<dbReference type="InterPro" id="IPR029044">
    <property type="entry name" value="Nucleotide-diphossugar_trans"/>
</dbReference>
<organism evidence="1">
    <name type="scientific">hydrothermal vent metagenome</name>
    <dbReference type="NCBI Taxonomy" id="652676"/>
    <lineage>
        <taxon>unclassified sequences</taxon>
        <taxon>metagenomes</taxon>
        <taxon>ecological metagenomes</taxon>
    </lineage>
</organism>
<gene>
    <name evidence="1" type="ORF">MNBD_GAMMA06-68</name>
</gene>
<accession>A0A3B0X0G5</accession>
<name>A0A3B0X0G5_9ZZZZ</name>
<dbReference type="EMBL" id="UOFD01000002">
    <property type="protein sequence ID" value="VAW50106.1"/>
    <property type="molecule type" value="Genomic_DNA"/>
</dbReference>
<dbReference type="PANTHER" id="PTHR36529">
    <property type="entry name" value="SLL1095 PROTEIN"/>
    <property type="match status" value="1"/>
</dbReference>